<organism evidence="1 2">
    <name type="scientific">Polyangium mundeleinium</name>
    <dbReference type="NCBI Taxonomy" id="2995306"/>
    <lineage>
        <taxon>Bacteria</taxon>
        <taxon>Pseudomonadati</taxon>
        <taxon>Myxococcota</taxon>
        <taxon>Polyangia</taxon>
        <taxon>Polyangiales</taxon>
        <taxon>Polyangiaceae</taxon>
        <taxon>Polyangium</taxon>
    </lineage>
</organism>
<reference evidence="1 2" key="1">
    <citation type="submission" date="2022-11" db="EMBL/GenBank/DDBJ databases">
        <title>Minimal conservation of predation-associated metabolite biosynthetic gene clusters underscores biosynthetic potential of Myxococcota including descriptions for ten novel species: Archangium lansinium sp. nov., Myxococcus landrumus sp. nov., Nannocystis bai.</title>
        <authorList>
            <person name="Ahearne A."/>
            <person name="Stevens C."/>
            <person name="Dowd S."/>
        </authorList>
    </citation>
    <scope>NUCLEOTIDE SEQUENCE [LARGE SCALE GENOMIC DNA]</scope>
    <source>
        <strain evidence="1 2">RJM3</strain>
    </source>
</reference>
<sequence>MSISPRRALCAPGLVRRGDTCEEPLWAEIAPLPGSAFRMRDVADVDGQEAWIVGRGGLVLHSSDGGGSFERVDAGTTEDLAFVWADEHAIVLTGARRAWVSLDEGRTFAPSPEAPEELTRCIHFFGRVVCGSAQGGLYHTKGGDSSWVYVPFGGRTVVEAGPGYLVAATEIGATARIRATQEPDLHTFYGDTQIPLAYPGSVDSLWVSRSELYACVVADDDPSARGGLALHCSTTRGHTFEARGSYWPECARGQRIAGTPDALHVMTYCNTVDMPTTFEVWSSGDGGQTFTKGMWGAEFESSWRGANRISFGTANHGLLLTHRLRRSTDGARSSAPIEQNAMSADWPDGLNENKAIFFPTKTRGYVITIQNTTAVFKSRLYRTDDAFHFDEGTDLPAFTDDAPYPPSLAAHEDRLWLAFPSEYVQQTFLRSEDGGRTFLHDGFPAQGQPLAAALLGPGGVGFVATARGAVNARPLYRSKDGGATFSELALPDGTYIRHMRFLASGRLVAVGEKGLILTSDDAGESFVGRRGGMPDEEQLVSVDFAPGTQVGWAGGVTAAGEPLLLRTEDGGATWVPQAPGGSPGARIVQVAAATPSHASVVLEMQGGERSLVMTQDGGQSWPLRETPGGDPLRAVARLPDGETTFALGSYGVYRSRTP</sequence>
<dbReference type="Gene3D" id="2.130.10.10">
    <property type="entry name" value="YVTN repeat-like/Quinoprotein amine dehydrogenase"/>
    <property type="match status" value="3"/>
</dbReference>
<proteinExistence type="predicted"/>
<dbReference type="SUPFAM" id="SSF110296">
    <property type="entry name" value="Oligoxyloglucan reducing end-specific cellobiohydrolase"/>
    <property type="match status" value="2"/>
</dbReference>
<evidence type="ECO:0008006" key="3">
    <source>
        <dbReference type="Google" id="ProtNLM"/>
    </source>
</evidence>
<dbReference type="Proteomes" id="UP001221411">
    <property type="component" value="Unassembled WGS sequence"/>
</dbReference>
<dbReference type="EMBL" id="JAQNDO010000001">
    <property type="protein sequence ID" value="MDC0741435.1"/>
    <property type="molecule type" value="Genomic_DNA"/>
</dbReference>
<dbReference type="RefSeq" id="WP_271916672.1">
    <property type="nucleotide sequence ID" value="NZ_JAQNDO010000001.1"/>
</dbReference>
<protein>
    <recommendedName>
        <fullName evidence="3">Exo-alpha-sialidase</fullName>
    </recommendedName>
</protein>
<gene>
    <name evidence="1" type="ORF">POL67_08765</name>
</gene>
<comment type="caution">
    <text evidence="1">The sequence shown here is derived from an EMBL/GenBank/DDBJ whole genome shotgun (WGS) entry which is preliminary data.</text>
</comment>
<name>A0ABT5EHY7_9BACT</name>
<dbReference type="PANTHER" id="PTHR47199">
    <property type="entry name" value="PHOTOSYSTEM II STABILITY/ASSEMBLY FACTOR HCF136, CHLOROPLASTIC"/>
    <property type="match status" value="1"/>
</dbReference>
<dbReference type="PANTHER" id="PTHR47199:SF2">
    <property type="entry name" value="PHOTOSYSTEM II STABILITY_ASSEMBLY FACTOR HCF136, CHLOROPLASTIC"/>
    <property type="match status" value="1"/>
</dbReference>
<dbReference type="InterPro" id="IPR015943">
    <property type="entry name" value="WD40/YVTN_repeat-like_dom_sf"/>
</dbReference>
<evidence type="ECO:0000313" key="2">
    <source>
        <dbReference type="Proteomes" id="UP001221411"/>
    </source>
</evidence>
<keyword evidence="2" id="KW-1185">Reference proteome</keyword>
<evidence type="ECO:0000313" key="1">
    <source>
        <dbReference type="EMBL" id="MDC0741435.1"/>
    </source>
</evidence>
<accession>A0ABT5EHY7</accession>